<evidence type="ECO:0000256" key="1">
    <source>
        <dbReference type="SAM" id="Phobius"/>
    </source>
</evidence>
<sequence>MNILSKVKDSKIAIFTVTFCTLVVGIFGFYLIFLLKATNSTIKDDSELISMVDKSFKHINKLSYKVQDLYRKVNEHINQKKVCFFEMGTILREGKLVYQIILHTNIYGEKFIAGTLNYLINNGASNYTKKRFISEFIHRKICKHKIRF</sequence>
<evidence type="ECO:0000313" key="3">
    <source>
        <dbReference type="Proteomes" id="UP000003163"/>
    </source>
</evidence>
<feature type="transmembrane region" description="Helical" evidence="1">
    <location>
        <begin position="12"/>
        <end position="35"/>
    </location>
</feature>
<dbReference type="VEuPathDB" id="MicrosporidiaDB:EDEG_02378"/>
<protein>
    <submittedName>
        <fullName evidence="2">Uncharacterized protein</fullName>
    </submittedName>
</protein>
<keyword evidence="1" id="KW-0472">Membrane</keyword>
<dbReference type="EMBL" id="AFBI03000042">
    <property type="protein sequence ID" value="EJW03263.1"/>
    <property type="molecule type" value="Genomic_DNA"/>
</dbReference>
<evidence type="ECO:0000313" key="2">
    <source>
        <dbReference type="EMBL" id="EJW03263.1"/>
    </source>
</evidence>
<dbReference type="InParanoid" id="J8ZUB4"/>
<organism evidence="2 3">
    <name type="scientific">Edhazardia aedis (strain USNM 41457)</name>
    <name type="common">Microsporidian parasite</name>
    <dbReference type="NCBI Taxonomy" id="1003232"/>
    <lineage>
        <taxon>Eukaryota</taxon>
        <taxon>Fungi</taxon>
        <taxon>Fungi incertae sedis</taxon>
        <taxon>Microsporidia</taxon>
        <taxon>Edhazardia</taxon>
    </lineage>
</organism>
<proteinExistence type="predicted"/>
<dbReference type="Proteomes" id="UP000003163">
    <property type="component" value="Unassembled WGS sequence"/>
</dbReference>
<accession>J8ZUB4</accession>
<gene>
    <name evidence="2" type="ORF">EDEG_02378</name>
</gene>
<keyword evidence="1" id="KW-1133">Transmembrane helix</keyword>
<comment type="caution">
    <text evidence="2">The sequence shown here is derived from an EMBL/GenBank/DDBJ whole genome shotgun (WGS) entry which is preliminary data.</text>
</comment>
<keyword evidence="3" id="KW-1185">Reference proteome</keyword>
<dbReference type="AlphaFoldDB" id="J8ZUB4"/>
<name>J8ZUB4_EDHAE</name>
<reference evidence="2 3" key="1">
    <citation type="submission" date="2011-08" db="EMBL/GenBank/DDBJ databases">
        <authorList>
            <person name="Liu Z.J."/>
            <person name="Shi F.L."/>
            <person name="Lu J.Q."/>
            <person name="Li M."/>
            <person name="Wang Z.L."/>
        </authorList>
    </citation>
    <scope>NUCLEOTIDE SEQUENCE [LARGE SCALE GENOMIC DNA]</scope>
    <source>
        <strain evidence="2 3">USNM 41457</strain>
    </source>
</reference>
<dbReference type="HOGENOM" id="CLU_1758776_0_0_1"/>
<keyword evidence="1" id="KW-0812">Transmembrane</keyword>
<reference evidence="3" key="2">
    <citation type="submission" date="2015-07" db="EMBL/GenBank/DDBJ databases">
        <title>Contrasting host-pathogen interactions and genome evolution in two generalist and specialist microsporidian pathogens of mosquitoes.</title>
        <authorList>
            <consortium name="The Broad Institute Genomics Platform"/>
            <consortium name="The Broad Institute Genome Sequencing Center for Infectious Disease"/>
            <person name="Cuomo C.A."/>
            <person name="Sanscrainte N.D."/>
            <person name="Goldberg J.M."/>
            <person name="Heiman D."/>
            <person name="Young S."/>
            <person name="Zeng Q."/>
            <person name="Becnel J.J."/>
            <person name="Birren B.W."/>
        </authorList>
    </citation>
    <scope>NUCLEOTIDE SEQUENCE [LARGE SCALE GENOMIC DNA]</scope>
    <source>
        <strain evidence="3">USNM 41457</strain>
    </source>
</reference>